<dbReference type="SUPFAM" id="SSF56672">
    <property type="entry name" value="DNA/RNA polymerases"/>
    <property type="match status" value="1"/>
</dbReference>
<dbReference type="InterPro" id="IPR000477">
    <property type="entry name" value="RT_dom"/>
</dbReference>
<dbReference type="EMBL" id="DS967025">
    <property type="protein sequence ID" value="EEC19761.1"/>
    <property type="molecule type" value="Genomic_DNA"/>
</dbReference>
<keyword evidence="2" id="KW-0808">Transferase</keyword>
<organism>
    <name type="scientific">Ixodes scapularis</name>
    <name type="common">Black-legged tick</name>
    <name type="synonym">Deer tick</name>
    <dbReference type="NCBI Taxonomy" id="6945"/>
    <lineage>
        <taxon>Eukaryota</taxon>
        <taxon>Metazoa</taxon>
        <taxon>Ecdysozoa</taxon>
        <taxon>Arthropoda</taxon>
        <taxon>Chelicerata</taxon>
        <taxon>Arachnida</taxon>
        <taxon>Acari</taxon>
        <taxon>Parasitiformes</taxon>
        <taxon>Ixodida</taxon>
        <taxon>Ixodoidea</taxon>
        <taxon>Ixodidae</taxon>
        <taxon>Ixodinae</taxon>
        <taxon>Ixodes</taxon>
    </lineage>
</organism>
<accession>B7QLN9</accession>
<dbReference type="VEuPathDB" id="VectorBase:ISCI023472"/>
<dbReference type="InterPro" id="IPR043502">
    <property type="entry name" value="DNA/RNA_pol_sf"/>
</dbReference>
<feature type="domain" description="Reverse transcriptase" evidence="1">
    <location>
        <begin position="1"/>
        <end position="179"/>
    </location>
</feature>
<dbReference type="PROSITE" id="PS50878">
    <property type="entry name" value="RT_POL"/>
    <property type="match status" value="1"/>
</dbReference>
<dbReference type="GO" id="GO:0003964">
    <property type="term" value="F:RNA-directed DNA polymerase activity"/>
    <property type="evidence" value="ECO:0007669"/>
    <property type="project" value="UniProtKB-KW"/>
</dbReference>
<keyword evidence="4" id="KW-1185">Reference proteome</keyword>
<dbReference type="VEuPathDB" id="VectorBase:ISCW023472"/>
<evidence type="ECO:0000313" key="4">
    <source>
        <dbReference type="Proteomes" id="UP000001555"/>
    </source>
</evidence>
<evidence type="ECO:0000313" key="3">
    <source>
        <dbReference type="EnsemblMetazoa" id="ISCW023472-PA"/>
    </source>
</evidence>
<dbReference type="InParanoid" id="B7QLN9"/>
<dbReference type="Proteomes" id="UP000001555">
    <property type="component" value="Unassembled WGS sequence"/>
</dbReference>
<evidence type="ECO:0000313" key="2">
    <source>
        <dbReference type="EMBL" id="EEC19761.1"/>
    </source>
</evidence>
<dbReference type="VEuPathDB" id="VectorBase:ISCP_028053"/>
<gene>
    <name evidence="2" type="ORF">IscW_ISCW023472</name>
</gene>
<dbReference type="EC" id="2.7.7.49" evidence="2"/>
<evidence type="ECO:0000259" key="1">
    <source>
        <dbReference type="PROSITE" id="PS50878"/>
    </source>
</evidence>
<reference evidence="2 4" key="1">
    <citation type="submission" date="2008-03" db="EMBL/GenBank/DDBJ databases">
        <title>Annotation of Ixodes scapularis.</title>
        <authorList>
            <consortium name="Ixodes scapularis Genome Project Consortium"/>
            <person name="Caler E."/>
            <person name="Hannick L.I."/>
            <person name="Bidwell S."/>
            <person name="Joardar V."/>
            <person name="Thiagarajan M."/>
            <person name="Amedeo P."/>
            <person name="Galinsky K.J."/>
            <person name="Schobel S."/>
            <person name="Inman J."/>
            <person name="Hostetler J."/>
            <person name="Miller J."/>
            <person name="Hammond M."/>
            <person name="Megy K."/>
            <person name="Lawson D."/>
            <person name="Kodira C."/>
            <person name="Sutton G."/>
            <person name="Meyer J."/>
            <person name="Hill C.A."/>
            <person name="Birren B."/>
            <person name="Nene V."/>
            <person name="Collins F."/>
            <person name="Alarcon-Chaidez F."/>
            <person name="Wikel S."/>
            <person name="Strausberg R."/>
        </authorList>
    </citation>
    <scope>NUCLEOTIDE SEQUENCE [LARGE SCALE GENOMIC DNA]</scope>
    <source>
        <strain evidence="4">Wikel</strain>
        <strain evidence="2">Wikel colony</strain>
    </source>
</reference>
<proteinExistence type="predicted"/>
<dbReference type="PaxDb" id="6945-B7QLN9"/>
<keyword evidence="2" id="KW-0695">RNA-directed DNA polymerase</keyword>
<keyword evidence="2" id="KW-0548">Nucleotidyltransferase</keyword>
<dbReference type="HOGENOM" id="CLU_1397777_0_0_1"/>
<dbReference type="EMBL" id="ABJB010187343">
    <property type="status" value="NOT_ANNOTATED_CDS"/>
    <property type="molecule type" value="Genomic_DNA"/>
</dbReference>
<name>B7QLN9_IXOSC</name>
<reference evidence="3" key="2">
    <citation type="submission" date="2020-05" db="UniProtKB">
        <authorList>
            <consortium name="EnsemblMetazoa"/>
        </authorList>
    </citation>
    <scope>IDENTIFICATION</scope>
    <source>
        <strain evidence="3">wikel</strain>
    </source>
</reference>
<dbReference type="EnsemblMetazoa" id="ISCW023472-RA">
    <property type="protein sequence ID" value="ISCW023472-PA"/>
    <property type="gene ID" value="ISCW023472"/>
</dbReference>
<protein>
    <submittedName>
        <fullName evidence="2 3">Reverse transcriptase, putative</fullName>
        <ecNumber evidence="2">2.7.7.49</ecNumber>
    </submittedName>
</protein>
<dbReference type="OrthoDB" id="6437051at2759"/>
<dbReference type="PANTHER" id="PTHR33332">
    <property type="entry name" value="REVERSE TRANSCRIPTASE DOMAIN-CONTAINING PROTEIN"/>
    <property type="match status" value="1"/>
</dbReference>
<dbReference type="Pfam" id="PF00078">
    <property type="entry name" value="RVT_1"/>
    <property type="match status" value="1"/>
</dbReference>
<sequence length="195" mass="21164">MGNYWPGDSGISCVPPSGPRLGVTGRPLRFVQAFLSDRSVTVKVGGHLGSSRHLTRGVPQGSVISPLLFSAGLSALPAAAREGGTARYPVHVAIYADDVALWVTGGGAGSGERWRAAEELQRALTNVMHYLRVLGLDVSAAKTAALVYAPRPASYRSTLQIDSREIQRRQQVTYLGLTIDRRLTWGQRWRVQSRK</sequence>
<dbReference type="AlphaFoldDB" id="B7QLN9"/>
<dbReference type="STRING" id="6945.B7QLN9"/>